<dbReference type="EMBL" id="LPWH01000056">
    <property type="protein sequence ID" value="POR02822.1"/>
    <property type="molecule type" value="Genomic_DNA"/>
</dbReference>
<dbReference type="AlphaFoldDB" id="A0A2S4JTG8"/>
<name>A0A2S4JTG8_9SPIO</name>
<protein>
    <recommendedName>
        <fullName evidence="3">HEAT repeat domain-containing protein</fullName>
    </recommendedName>
</protein>
<accession>A0A2S4JTG8</accession>
<evidence type="ECO:0000313" key="2">
    <source>
        <dbReference type="Proteomes" id="UP000237350"/>
    </source>
</evidence>
<organism evidence="1 2">
    <name type="scientific">Alkalispirochaeta sphaeroplastigenens</name>
    <dbReference type="NCBI Taxonomy" id="1187066"/>
    <lineage>
        <taxon>Bacteria</taxon>
        <taxon>Pseudomonadati</taxon>
        <taxon>Spirochaetota</taxon>
        <taxon>Spirochaetia</taxon>
        <taxon>Spirochaetales</taxon>
        <taxon>Spirochaetaceae</taxon>
        <taxon>Alkalispirochaeta</taxon>
    </lineage>
</organism>
<proteinExistence type="predicted"/>
<evidence type="ECO:0008006" key="3">
    <source>
        <dbReference type="Google" id="ProtNLM"/>
    </source>
</evidence>
<evidence type="ECO:0000313" key="1">
    <source>
        <dbReference type="EMBL" id="POR02822.1"/>
    </source>
</evidence>
<gene>
    <name evidence="1" type="ORF">AU468_06090</name>
</gene>
<dbReference type="OrthoDB" id="9934727at2"/>
<dbReference type="Proteomes" id="UP000237350">
    <property type="component" value="Unassembled WGS sequence"/>
</dbReference>
<dbReference type="RefSeq" id="WP_103679950.1">
    <property type="nucleotide sequence ID" value="NZ_LPWH01000056.1"/>
</dbReference>
<keyword evidence="2" id="KW-1185">Reference proteome</keyword>
<comment type="caution">
    <text evidence="1">The sequence shown here is derived from an EMBL/GenBank/DDBJ whole genome shotgun (WGS) entry which is preliminary data.</text>
</comment>
<sequence>MVQGFFCAVARGFSSPGRGVPVLAVAAALCALVPAPLHRLAADGESLTTPAGADRPHWIPAGTVSPELEQRALQQQVFLQHHSRGVQRQGLAMIRSSLDRFDRADLRVSAVPLVVDMLNRDYHILRVSARYQVDSPTRAEALQLLDTLGGDAARAQVRRSLEADPDGTVRATAALLLARSPRTSPDEDLAAIAVSLRRATRRGGPEEELHRLLQAARAMIPHAWDPEVPDLVHALGEIARGAYSSGLRRSSLSMLEELVRR</sequence>
<reference evidence="2" key="1">
    <citation type="submission" date="2015-12" db="EMBL/GenBank/DDBJ databases">
        <authorList>
            <person name="Lodha T.D."/>
            <person name="Chintalapati S."/>
            <person name="Chintalapati V.R."/>
            <person name="Sravanthi T."/>
        </authorList>
    </citation>
    <scope>NUCLEOTIDE SEQUENCE [LARGE SCALE GENOMIC DNA]</scope>
    <source>
        <strain evidence="2">JC133</strain>
    </source>
</reference>